<proteinExistence type="predicted"/>
<dbReference type="SUPFAM" id="SSF56112">
    <property type="entry name" value="Protein kinase-like (PK-like)"/>
    <property type="match status" value="1"/>
</dbReference>
<name>A0A8H5WZI7_FUSCI</name>
<feature type="region of interest" description="Disordered" evidence="1">
    <location>
        <begin position="179"/>
        <end position="204"/>
    </location>
</feature>
<organism evidence="2 3">
    <name type="scientific">Fusarium circinatum</name>
    <name type="common">Pitch canker fungus</name>
    <name type="synonym">Gibberella circinata</name>
    <dbReference type="NCBI Taxonomy" id="48490"/>
    <lineage>
        <taxon>Eukaryota</taxon>
        <taxon>Fungi</taxon>
        <taxon>Dikarya</taxon>
        <taxon>Ascomycota</taxon>
        <taxon>Pezizomycotina</taxon>
        <taxon>Sordariomycetes</taxon>
        <taxon>Hypocreomycetidae</taxon>
        <taxon>Hypocreales</taxon>
        <taxon>Nectriaceae</taxon>
        <taxon>Fusarium</taxon>
        <taxon>Fusarium fujikuroi species complex</taxon>
    </lineage>
</organism>
<dbReference type="Gene3D" id="1.20.120.1020">
    <property type="entry name" value="Prion-inhibition and propagation, HeLo domain"/>
    <property type="match status" value="1"/>
</dbReference>
<protein>
    <recommendedName>
        <fullName evidence="4">Protein kinase domain-containing protein</fullName>
    </recommendedName>
</protein>
<dbReference type="InterPro" id="IPR038305">
    <property type="entry name" value="HeLo_sf"/>
</dbReference>
<gene>
    <name evidence="2" type="ORF">FCIRC_7209</name>
</gene>
<reference evidence="2 3" key="2">
    <citation type="submission" date="2020-05" db="EMBL/GenBank/DDBJ databases">
        <title>Identification and distribution of gene clusters putatively required for synthesis of sphingolipid metabolism inhibitors in phylogenetically diverse species of the filamentous fungus Fusarium.</title>
        <authorList>
            <person name="Kim H.-S."/>
            <person name="Busman M."/>
            <person name="Brown D.W."/>
            <person name="Divon H."/>
            <person name="Uhlig S."/>
            <person name="Proctor R.H."/>
        </authorList>
    </citation>
    <scope>NUCLEOTIDE SEQUENCE [LARGE SCALE GENOMIC DNA]</scope>
    <source>
        <strain evidence="2 3">NRRL 25331</strain>
    </source>
</reference>
<dbReference type="Gene3D" id="1.10.510.10">
    <property type="entry name" value="Transferase(Phosphotransferase) domain 1"/>
    <property type="match status" value="1"/>
</dbReference>
<dbReference type="InterPro" id="IPR011009">
    <property type="entry name" value="Kinase-like_dom_sf"/>
</dbReference>
<feature type="compositionally biased region" description="Polar residues" evidence="1">
    <location>
        <begin position="194"/>
        <end position="204"/>
    </location>
</feature>
<dbReference type="Proteomes" id="UP000572754">
    <property type="component" value="Unassembled WGS sequence"/>
</dbReference>
<keyword evidence="3" id="KW-1185">Reference proteome</keyword>
<sequence>MKTASSIKSAPISVTDRDGMHVAVTLSHVAYAELPNKKPDEAFWLPATWIMEPASLTFGVIAIFKDTYLTAKFIRNTIRTIKGYHSDQSEMIMHFTVQIYRLKNLSRLFRANDGNKVDMTLLETVPEASIRELRSVLGQLQQVLAEYAKLAVTLDEDYKRFSPLSPHFTFDPVNDSFEIDDSGSGEEPEPPKQALSTKATNRNSSPTKWWLNLPPGVEWVFTRNELEKTLKKFEAWNNDLEHLIAPLLDGFGFYRNRDLQKRLRPDGDVNIFQGHLDLNNLAISNEINSKDTEGISDNLIPWELVQRKIAEPRTLVEYKRIPTQPNTINEGDSSARVTQPIKELYGSQLAQLLRTAGKHSFHTLPFNSYACDSAHAQYAFLFDYPPSTSSHKPKSLNDFILSGEDGSGFKLELKQRFHVAQTLARAIGAFHSDGWLHKNIRAHAVKFFFHRNSKRCDFENPYLTDFEFSRPVAGVTRLAPHAIDTEHEVYRHPDRQGLPNASFSKIHDIYSLGVVLLEIGLWQTAKQIYDDIVNYDLDGVAPAANVMAQKLRSAYLDDARNRLAHRMGSEYQGAVLACLDGEWHDLIGRRDFANEFQKRVVQKVDIKAFIT</sequence>
<evidence type="ECO:0000256" key="1">
    <source>
        <dbReference type="SAM" id="MobiDB-lite"/>
    </source>
</evidence>
<evidence type="ECO:0000313" key="2">
    <source>
        <dbReference type="EMBL" id="KAF5675978.1"/>
    </source>
</evidence>
<dbReference type="PANTHER" id="PTHR37542:SF3">
    <property type="entry name" value="PRION-INHIBITION AND PROPAGATION HELO DOMAIN-CONTAINING PROTEIN"/>
    <property type="match status" value="1"/>
</dbReference>
<dbReference type="PANTHER" id="PTHR37542">
    <property type="entry name" value="HELO DOMAIN-CONTAINING PROTEIN-RELATED"/>
    <property type="match status" value="1"/>
</dbReference>
<dbReference type="AlphaFoldDB" id="A0A8H5WZI7"/>
<comment type="caution">
    <text evidence="2">The sequence shown here is derived from an EMBL/GenBank/DDBJ whole genome shotgun (WGS) entry which is preliminary data.</text>
</comment>
<dbReference type="EMBL" id="JAAQPE010000238">
    <property type="protein sequence ID" value="KAF5675978.1"/>
    <property type="molecule type" value="Genomic_DNA"/>
</dbReference>
<feature type="compositionally biased region" description="Acidic residues" evidence="1">
    <location>
        <begin position="179"/>
        <end position="188"/>
    </location>
</feature>
<reference evidence="3" key="1">
    <citation type="journal article" date="2020" name="BMC Genomics">
        <title>Correction to: Identification and distribution of gene clusters required for synthesis of sphingolipid metabolism inhibitors in diverse species of the filamentous fungus Fusarium.</title>
        <authorList>
            <person name="Kim H.S."/>
            <person name="Lohmar J.M."/>
            <person name="Busman M."/>
            <person name="Brown D.W."/>
            <person name="Naumann T.A."/>
            <person name="Divon H.H."/>
            <person name="Lysoe E."/>
            <person name="Uhlig S."/>
            <person name="Proctor R.H."/>
        </authorList>
    </citation>
    <scope>NUCLEOTIDE SEQUENCE [LARGE SCALE GENOMIC DNA]</scope>
    <source>
        <strain evidence="3">NRRL 25331</strain>
    </source>
</reference>
<evidence type="ECO:0000313" key="3">
    <source>
        <dbReference type="Proteomes" id="UP000572754"/>
    </source>
</evidence>
<evidence type="ECO:0008006" key="4">
    <source>
        <dbReference type="Google" id="ProtNLM"/>
    </source>
</evidence>
<accession>A0A8H5WZI7</accession>